<dbReference type="InterPro" id="IPR026055">
    <property type="entry name" value="FAR"/>
</dbReference>
<dbReference type="InParanoid" id="A0A517S7G2"/>
<organism evidence="2 3">
    <name type="scientific">Caulifigura coniformis</name>
    <dbReference type="NCBI Taxonomy" id="2527983"/>
    <lineage>
        <taxon>Bacteria</taxon>
        <taxon>Pseudomonadati</taxon>
        <taxon>Planctomycetota</taxon>
        <taxon>Planctomycetia</taxon>
        <taxon>Planctomycetales</taxon>
        <taxon>Planctomycetaceae</taxon>
        <taxon>Caulifigura</taxon>
    </lineage>
</organism>
<dbReference type="Gene3D" id="3.40.50.720">
    <property type="entry name" value="NAD(P)-binding Rossmann-like Domain"/>
    <property type="match status" value="1"/>
</dbReference>
<dbReference type="PANTHER" id="PTHR11011:SF45">
    <property type="entry name" value="FATTY ACYL-COA REDUCTASE CG8306-RELATED"/>
    <property type="match status" value="1"/>
</dbReference>
<dbReference type="InterPro" id="IPR036291">
    <property type="entry name" value="NAD(P)-bd_dom_sf"/>
</dbReference>
<name>A0A517S7G2_9PLAN</name>
<dbReference type="GO" id="GO:0080019">
    <property type="term" value="F:alcohol-forming very long-chain fatty acyl-CoA reductase activity"/>
    <property type="evidence" value="ECO:0007669"/>
    <property type="project" value="InterPro"/>
</dbReference>
<dbReference type="CDD" id="cd05263">
    <property type="entry name" value="MupV_like_SDR_e"/>
    <property type="match status" value="1"/>
</dbReference>
<accession>A0A517S7G2</accession>
<dbReference type="GO" id="GO:0035336">
    <property type="term" value="P:long-chain fatty-acyl-CoA metabolic process"/>
    <property type="evidence" value="ECO:0007669"/>
    <property type="project" value="TreeGrafter"/>
</dbReference>
<protein>
    <submittedName>
        <fullName evidence="2">Linear gramicidin synthase subunit D</fullName>
    </submittedName>
</protein>
<evidence type="ECO:0000313" key="2">
    <source>
        <dbReference type="EMBL" id="QDT52074.1"/>
    </source>
</evidence>
<dbReference type="SUPFAM" id="SSF51735">
    <property type="entry name" value="NAD(P)-binding Rossmann-fold domains"/>
    <property type="match status" value="1"/>
</dbReference>
<dbReference type="Pfam" id="PF07993">
    <property type="entry name" value="NAD_binding_4"/>
    <property type="match status" value="1"/>
</dbReference>
<keyword evidence="3" id="KW-1185">Reference proteome</keyword>
<reference evidence="2 3" key="1">
    <citation type="submission" date="2019-02" db="EMBL/GenBank/DDBJ databases">
        <title>Deep-cultivation of Planctomycetes and their phenomic and genomic characterization uncovers novel biology.</title>
        <authorList>
            <person name="Wiegand S."/>
            <person name="Jogler M."/>
            <person name="Boedeker C."/>
            <person name="Pinto D."/>
            <person name="Vollmers J."/>
            <person name="Rivas-Marin E."/>
            <person name="Kohn T."/>
            <person name="Peeters S.H."/>
            <person name="Heuer A."/>
            <person name="Rast P."/>
            <person name="Oberbeckmann S."/>
            <person name="Bunk B."/>
            <person name="Jeske O."/>
            <person name="Meyerdierks A."/>
            <person name="Storesund J.E."/>
            <person name="Kallscheuer N."/>
            <person name="Luecker S."/>
            <person name="Lage O.M."/>
            <person name="Pohl T."/>
            <person name="Merkel B.J."/>
            <person name="Hornburger P."/>
            <person name="Mueller R.-W."/>
            <person name="Bruemmer F."/>
            <person name="Labrenz M."/>
            <person name="Spormann A.M."/>
            <person name="Op den Camp H."/>
            <person name="Overmann J."/>
            <person name="Amann R."/>
            <person name="Jetten M.S.M."/>
            <person name="Mascher T."/>
            <person name="Medema M.H."/>
            <person name="Devos D.P."/>
            <person name="Kaster A.-K."/>
            <person name="Ovreas L."/>
            <person name="Rohde M."/>
            <person name="Galperin M.Y."/>
            <person name="Jogler C."/>
        </authorList>
    </citation>
    <scope>NUCLEOTIDE SEQUENCE [LARGE SCALE GENOMIC DNA]</scope>
    <source>
        <strain evidence="2 3">Pan44</strain>
    </source>
</reference>
<sequence length="382" mass="43141">MGYLLLTGATGLLGRYLMRDLLTAGVPLAVLVRRSRRKTPGARVEAAIRSWEEMEGRTFERPVVLEGDITQPDFGLTPDQTKWAAENVNAMLHNAASLSFVSTGRHAEPWRSNVDGTKHALEFCRQANIRKMFQVSTAYVSGIRDGRVYEHELRTGQEFANPYEESKVEAEELVRDCKHLDSVTVFRPAIIIGDSKSGVTFTYHNYYVMLELAHKLTEQLGSQDFTGRGVANYINLDAKSEWNKNLVPVDWVSAVMSHVITHPEHHGQTYHLTPRLPISVRLMRDVIEQVNNLYGINFGKPVKIENNQSLALELFHSHSEVYSSYWRADSIFDSTNTQRAAPHLICPHVDRDMLVRLSEAAIENKFGWKDPVVDEPAKVLGA</sequence>
<dbReference type="RefSeq" id="WP_145026092.1">
    <property type="nucleotide sequence ID" value="NZ_CP036271.1"/>
</dbReference>
<dbReference type="OrthoDB" id="9807212at2"/>
<gene>
    <name evidence="2" type="primary">lgrD</name>
    <name evidence="2" type="ORF">Pan44_00820</name>
</gene>
<dbReference type="KEGG" id="ccos:Pan44_00820"/>
<feature type="domain" description="Thioester reductase (TE)" evidence="1">
    <location>
        <begin position="6"/>
        <end position="255"/>
    </location>
</feature>
<dbReference type="Proteomes" id="UP000315700">
    <property type="component" value="Chromosome"/>
</dbReference>
<evidence type="ECO:0000259" key="1">
    <source>
        <dbReference type="Pfam" id="PF07993"/>
    </source>
</evidence>
<evidence type="ECO:0000313" key="3">
    <source>
        <dbReference type="Proteomes" id="UP000315700"/>
    </source>
</evidence>
<dbReference type="AlphaFoldDB" id="A0A517S7G2"/>
<dbReference type="EMBL" id="CP036271">
    <property type="protein sequence ID" value="QDT52074.1"/>
    <property type="molecule type" value="Genomic_DNA"/>
</dbReference>
<proteinExistence type="predicted"/>
<dbReference type="PANTHER" id="PTHR11011">
    <property type="entry name" value="MALE STERILITY PROTEIN 2-RELATED"/>
    <property type="match status" value="1"/>
</dbReference>
<dbReference type="InterPro" id="IPR013120">
    <property type="entry name" value="FAR_NAD-bd"/>
</dbReference>